<keyword evidence="1" id="KW-0732">Signal</keyword>
<evidence type="ECO:0000313" key="4">
    <source>
        <dbReference type="Proteomes" id="UP000216442"/>
    </source>
</evidence>
<gene>
    <name evidence="3" type="ORF">CIT26_12835</name>
</gene>
<feature type="domain" description="DUF305" evidence="2">
    <location>
        <begin position="62"/>
        <end position="145"/>
    </location>
</feature>
<dbReference type="AlphaFoldDB" id="A0A271LPU0"/>
<reference evidence="3 4" key="1">
    <citation type="submission" date="2017-08" db="EMBL/GenBank/DDBJ databases">
        <title>Mesorhizobium wenxinae sp. nov., a novel rhizobial species isolated from root nodules of chickpea (Cicer arietinum L.).</title>
        <authorList>
            <person name="Zhang J."/>
        </authorList>
    </citation>
    <scope>NUCLEOTIDE SEQUENCE [LARGE SCALE GENOMIC DNA]</scope>
    <source>
        <strain evidence="3 4">SDW018</strain>
    </source>
</reference>
<dbReference type="InterPro" id="IPR005183">
    <property type="entry name" value="DUF305_CopM-like"/>
</dbReference>
<feature type="chain" id="PRO_5013375170" description="DUF305 domain-containing protein" evidence="1">
    <location>
        <begin position="21"/>
        <end position="150"/>
    </location>
</feature>
<keyword evidence="4" id="KW-1185">Reference proteome</keyword>
<comment type="caution">
    <text evidence="3">The sequence shown here is derived from an EMBL/GenBank/DDBJ whole genome shotgun (WGS) entry which is preliminary data.</text>
</comment>
<protein>
    <recommendedName>
        <fullName evidence="2">DUF305 domain-containing protein</fullName>
    </recommendedName>
</protein>
<name>A0A271LPU0_9HYPH</name>
<proteinExistence type="predicted"/>
<evidence type="ECO:0000256" key="1">
    <source>
        <dbReference type="SAM" id="SignalP"/>
    </source>
</evidence>
<accession>A0A271LPU0</accession>
<evidence type="ECO:0000259" key="2">
    <source>
        <dbReference type="Pfam" id="PF03713"/>
    </source>
</evidence>
<dbReference type="Gene3D" id="1.20.1260.10">
    <property type="match status" value="1"/>
</dbReference>
<dbReference type="OrthoDB" id="517560at2"/>
<dbReference type="PANTHER" id="PTHR36933">
    <property type="entry name" value="SLL0788 PROTEIN"/>
    <property type="match status" value="1"/>
</dbReference>
<evidence type="ECO:0000313" key="3">
    <source>
        <dbReference type="EMBL" id="PAQ09426.1"/>
    </source>
</evidence>
<dbReference type="InterPro" id="IPR012347">
    <property type="entry name" value="Ferritin-like"/>
</dbReference>
<dbReference type="PANTHER" id="PTHR36933:SF1">
    <property type="entry name" value="SLL0788 PROTEIN"/>
    <property type="match status" value="1"/>
</dbReference>
<dbReference type="Pfam" id="PF03713">
    <property type="entry name" value="DUF305"/>
    <property type="match status" value="1"/>
</dbReference>
<sequence length="150" mass="15935">MANTKLTVATALLLSGFPSAVFPQQSSDQPVDVAPTPLPKQCGQAEGASAGHTMPGMAGIDMSGMDEAHKANMTAMMKMHPAMMQGMIAKDPDVAFACGMIAHHQGAIDMAQIELKYGDNDEAKKMAQTIIDAQTKEIGEFKQWLEANAK</sequence>
<dbReference type="EMBL" id="NPKJ01000041">
    <property type="protein sequence ID" value="PAQ09426.1"/>
    <property type="molecule type" value="Genomic_DNA"/>
</dbReference>
<feature type="signal peptide" evidence="1">
    <location>
        <begin position="1"/>
        <end position="20"/>
    </location>
</feature>
<organism evidence="3 4">
    <name type="scientific">Mesorhizobium temperatum</name>
    <dbReference type="NCBI Taxonomy" id="241416"/>
    <lineage>
        <taxon>Bacteria</taxon>
        <taxon>Pseudomonadati</taxon>
        <taxon>Pseudomonadota</taxon>
        <taxon>Alphaproteobacteria</taxon>
        <taxon>Hyphomicrobiales</taxon>
        <taxon>Phyllobacteriaceae</taxon>
        <taxon>Mesorhizobium</taxon>
    </lineage>
</organism>
<dbReference type="RefSeq" id="WP_095492927.1">
    <property type="nucleotide sequence ID" value="NZ_NPKJ01000041.1"/>
</dbReference>
<dbReference type="Proteomes" id="UP000216442">
    <property type="component" value="Unassembled WGS sequence"/>
</dbReference>